<evidence type="ECO:0000313" key="1">
    <source>
        <dbReference type="EMBL" id="EAR94797.1"/>
    </source>
</evidence>
<dbReference type="HOGENOM" id="CLU_1263819_0_0_1"/>
<proteinExistence type="predicted"/>
<dbReference type="InParanoid" id="Q23DZ0"/>
<keyword evidence="2" id="KW-1185">Reference proteome</keyword>
<organism evidence="1 2">
    <name type="scientific">Tetrahymena thermophila (strain SB210)</name>
    <dbReference type="NCBI Taxonomy" id="312017"/>
    <lineage>
        <taxon>Eukaryota</taxon>
        <taxon>Sar</taxon>
        <taxon>Alveolata</taxon>
        <taxon>Ciliophora</taxon>
        <taxon>Intramacronucleata</taxon>
        <taxon>Oligohymenophorea</taxon>
        <taxon>Hymenostomatida</taxon>
        <taxon>Tetrahymenina</taxon>
        <taxon>Tetrahymenidae</taxon>
        <taxon>Tetrahymena</taxon>
    </lineage>
</organism>
<accession>Q23DZ0</accession>
<dbReference type="GeneID" id="7826434"/>
<reference evidence="2" key="1">
    <citation type="journal article" date="2006" name="PLoS Biol.">
        <title>Macronuclear genome sequence of the ciliate Tetrahymena thermophila, a model eukaryote.</title>
        <authorList>
            <person name="Eisen J.A."/>
            <person name="Coyne R.S."/>
            <person name="Wu M."/>
            <person name="Wu D."/>
            <person name="Thiagarajan M."/>
            <person name="Wortman J.R."/>
            <person name="Badger J.H."/>
            <person name="Ren Q."/>
            <person name="Amedeo P."/>
            <person name="Jones K.M."/>
            <person name="Tallon L.J."/>
            <person name="Delcher A.L."/>
            <person name="Salzberg S.L."/>
            <person name="Silva J.C."/>
            <person name="Haas B.J."/>
            <person name="Majoros W.H."/>
            <person name="Farzad M."/>
            <person name="Carlton J.M."/>
            <person name="Smith R.K. Jr."/>
            <person name="Garg J."/>
            <person name="Pearlman R.E."/>
            <person name="Karrer K.M."/>
            <person name="Sun L."/>
            <person name="Manning G."/>
            <person name="Elde N.C."/>
            <person name="Turkewitz A.P."/>
            <person name="Asai D.J."/>
            <person name="Wilkes D.E."/>
            <person name="Wang Y."/>
            <person name="Cai H."/>
            <person name="Collins K."/>
            <person name="Stewart B.A."/>
            <person name="Lee S.R."/>
            <person name="Wilamowska K."/>
            <person name="Weinberg Z."/>
            <person name="Ruzzo W.L."/>
            <person name="Wloga D."/>
            <person name="Gaertig J."/>
            <person name="Frankel J."/>
            <person name="Tsao C.-C."/>
            <person name="Gorovsky M.A."/>
            <person name="Keeling P.J."/>
            <person name="Waller R.F."/>
            <person name="Patron N.J."/>
            <person name="Cherry J.M."/>
            <person name="Stover N.A."/>
            <person name="Krieger C.J."/>
            <person name="del Toro C."/>
            <person name="Ryder H.F."/>
            <person name="Williamson S.C."/>
            <person name="Barbeau R.A."/>
            <person name="Hamilton E.P."/>
            <person name="Orias E."/>
        </authorList>
    </citation>
    <scope>NUCLEOTIDE SEQUENCE [LARGE SCALE GENOMIC DNA]</scope>
    <source>
        <strain evidence="2">SB210</strain>
    </source>
</reference>
<gene>
    <name evidence="1" type="ORF">TTHERM_00675700</name>
</gene>
<dbReference type="Proteomes" id="UP000009168">
    <property type="component" value="Unassembled WGS sequence"/>
</dbReference>
<evidence type="ECO:0000313" key="2">
    <source>
        <dbReference type="Proteomes" id="UP000009168"/>
    </source>
</evidence>
<dbReference type="AlphaFoldDB" id="Q23DZ0"/>
<dbReference type="KEGG" id="tet:TTHERM_00675700"/>
<dbReference type="EMBL" id="GG662711">
    <property type="protein sequence ID" value="EAR94797.1"/>
    <property type="molecule type" value="Genomic_DNA"/>
</dbReference>
<name>Q23DZ0_TETTS</name>
<protein>
    <submittedName>
        <fullName evidence="1">Uncharacterized protein</fullName>
    </submittedName>
</protein>
<dbReference type="RefSeq" id="XP_001015042.1">
    <property type="nucleotide sequence ID" value="XM_001015042.1"/>
</dbReference>
<sequence>MHRYFRIVQELAEKEVVMNNKSRFQAYISAYNQAKDLKFHHSQIIKKYNLGYIDSLASQYHQNIILRKNNKLMQEYQEIVKRRVLNRKIEGTTDEIKHFTEDLKSYQSNLFALSEKSFQDFVDQQMLKLKDKNQLKKYLDPKELILLYQYYHSKINEILLGYVKLYHEAVQNMLEGKREVMQKEDFRFEDGETVKDKMDKLEEYLKSKMPKFRSNKNIK</sequence>